<dbReference type="Proteomes" id="UP000664218">
    <property type="component" value="Unassembled WGS sequence"/>
</dbReference>
<evidence type="ECO:0000256" key="14">
    <source>
        <dbReference type="ARBA" id="ARBA00048988"/>
    </source>
</evidence>
<dbReference type="PANTHER" id="PTHR47964:SF1">
    <property type="entry name" value="ATP-DEPENDENT DNA HELICASE HOMOLOG RECG, CHLOROPLASTIC"/>
    <property type="match status" value="1"/>
</dbReference>
<keyword evidence="7 15" id="KW-0067">ATP-binding</keyword>
<comment type="similarity">
    <text evidence="1 15">Belongs to the helicase family. RecG subfamily.</text>
</comment>
<evidence type="ECO:0000256" key="9">
    <source>
        <dbReference type="ARBA" id="ARBA00023172"/>
    </source>
</evidence>
<dbReference type="SMART" id="SM00487">
    <property type="entry name" value="DEXDc"/>
    <property type="match status" value="1"/>
</dbReference>
<dbReference type="Pfam" id="PF00271">
    <property type="entry name" value="Helicase_C"/>
    <property type="match status" value="1"/>
</dbReference>
<dbReference type="InterPro" id="IPR012340">
    <property type="entry name" value="NA-bd_OB-fold"/>
</dbReference>
<dbReference type="InterPro" id="IPR045562">
    <property type="entry name" value="RecG_dom3_C"/>
</dbReference>
<dbReference type="InterPro" id="IPR014001">
    <property type="entry name" value="Helicase_ATP-bd"/>
</dbReference>
<dbReference type="NCBIfam" id="TIGR00643">
    <property type="entry name" value="recG"/>
    <property type="match status" value="1"/>
</dbReference>
<name>A0A939H3Y3_9CLOT</name>
<organism evidence="18 19">
    <name type="scientific">Proteiniclasticum aestuarii</name>
    <dbReference type="NCBI Taxonomy" id="2817862"/>
    <lineage>
        <taxon>Bacteria</taxon>
        <taxon>Bacillati</taxon>
        <taxon>Bacillota</taxon>
        <taxon>Clostridia</taxon>
        <taxon>Eubacteriales</taxon>
        <taxon>Clostridiaceae</taxon>
        <taxon>Proteiniclasticum</taxon>
    </lineage>
</organism>
<evidence type="ECO:0000259" key="16">
    <source>
        <dbReference type="PROSITE" id="PS51192"/>
    </source>
</evidence>
<dbReference type="NCBIfam" id="NF008168">
    <property type="entry name" value="PRK10917.2-2"/>
    <property type="match status" value="1"/>
</dbReference>
<keyword evidence="8" id="KW-0238">DNA-binding</keyword>
<evidence type="ECO:0000256" key="5">
    <source>
        <dbReference type="ARBA" id="ARBA00022801"/>
    </source>
</evidence>
<dbReference type="PROSITE" id="PS51192">
    <property type="entry name" value="HELICASE_ATP_BIND_1"/>
    <property type="match status" value="1"/>
</dbReference>
<gene>
    <name evidence="18" type="primary">recG</name>
    <name evidence="18" type="ORF">J3A84_01500</name>
</gene>
<evidence type="ECO:0000259" key="17">
    <source>
        <dbReference type="PROSITE" id="PS51194"/>
    </source>
</evidence>
<dbReference type="NCBIfam" id="NF008165">
    <property type="entry name" value="PRK10917.1-3"/>
    <property type="match status" value="1"/>
</dbReference>
<comment type="catalytic activity">
    <reaction evidence="12 15">
        <text>Couples ATP hydrolysis with the unwinding of duplex DNA by translocating in the 3'-5' direction.</text>
        <dbReference type="EC" id="5.6.2.4"/>
    </reaction>
</comment>
<dbReference type="SUPFAM" id="SSF50249">
    <property type="entry name" value="Nucleic acid-binding proteins"/>
    <property type="match status" value="1"/>
</dbReference>
<comment type="catalytic activity">
    <reaction evidence="14 15">
        <text>ATP + H2O = ADP + phosphate + H(+)</text>
        <dbReference type="Rhea" id="RHEA:13065"/>
        <dbReference type="ChEBI" id="CHEBI:15377"/>
        <dbReference type="ChEBI" id="CHEBI:15378"/>
        <dbReference type="ChEBI" id="CHEBI:30616"/>
        <dbReference type="ChEBI" id="CHEBI:43474"/>
        <dbReference type="ChEBI" id="CHEBI:456216"/>
        <dbReference type="EC" id="5.6.2.4"/>
    </reaction>
</comment>
<dbReference type="SUPFAM" id="SSF52540">
    <property type="entry name" value="P-loop containing nucleoside triphosphate hydrolases"/>
    <property type="match status" value="2"/>
</dbReference>
<evidence type="ECO:0000256" key="15">
    <source>
        <dbReference type="RuleBase" id="RU363016"/>
    </source>
</evidence>
<evidence type="ECO:0000256" key="8">
    <source>
        <dbReference type="ARBA" id="ARBA00023125"/>
    </source>
</evidence>
<keyword evidence="5 15" id="KW-0378">Hydrolase</keyword>
<dbReference type="RefSeq" id="WP_207598225.1">
    <property type="nucleotide sequence ID" value="NZ_JAFNJU010000001.1"/>
</dbReference>
<dbReference type="GO" id="GO:0006281">
    <property type="term" value="P:DNA repair"/>
    <property type="evidence" value="ECO:0007669"/>
    <property type="project" value="UniProtKB-UniRule"/>
</dbReference>
<dbReference type="PANTHER" id="PTHR47964">
    <property type="entry name" value="ATP-DEPENDENT DNA HELICASE HOMOLOG RECG, CHLOROPLASTIC"/>
    <property type="match status" value="1"/>
</dbReference>
<dbReference type="InterPro" id="IPR047112">
    <property type="entry name" value="RecG/Mfd"/>
</dbReference>
<evidence type="ECO:0000256" key="12">
    <source>
        <dbReference type="ARBA" id="ARBA00034617"/>
    </source>
</evidence>
<keyword evidence="4 15" id="KW-0227">DNA damage</keyword>
<keyword evidence="11" id="KW-0413">Isomerase</keyword>
<keyword evidence="6 15" id="KW-0347">Helicase</keyword>
<dbReference type="CDD" id="cd17992">
    <property type="entry name" value="DEXHc_RecG"/>
    <property type="match status" value="1"/>
</dbReference>
<keyword evidence="19" id="KW-1185">Reference proteome</keyword>
<dbReference type="AlphaFoldDB" id="A0A939H3Y3"/>
<keyword evidence="10 15" id="KW-0234">DNA repair</keyword>
<evidence type="ECO:0000256" key="6">
    <source>
        <dbReference type="ARBA" id="ARBA00022806"/>
    </source>
</evidence>
<dbReference type="Gene3D" id="3.40.50.300">
    <property type="entry name" value="P-loop containing nucleotide triphosphate hydrolases"/>
    <property type="match status" value="2"/>
</dbReference>
<dbReference type="GO" id="GO:0003677">
    <property type="term" value="F:DNA binding"/>
    <property type="evidence" value="ECO:0007669"/>
    <property type="project" value="UniProtKB-KW"/>
</dbReference>
<dbReference type="PROSITE" id="PS51194">
    <property type="entry name" value="HELICASE_CTER"/>
    <property type="match status" value="1"/>
</dbReference>
<dbReference type="InterPro" id="IPR011545">
    <property type="entry name" value="DEAD/DEAH_box_helicase_dom"/>
</dbReference>
<dbReference type="InterPro" id="IPR027417">
    <property type="entry name" value="P-loop_NTPase"/>
</dbReference>
<protein>
    <recommendedName>
        <fullName evidence="2 15">ATP-dependent DNA helicase RecG</fullName>
        <ecNumber evidence="13 15">5.6.2.4</ecNumber>
    </recommendedName>
</protein>
<dbReference type="GO" id="GO:0043138">
    <property type="term" value="F:3'-5' DNA helicase activity"/>
    <property type="evidence" value="ECO:0007669"/>
    <property type="project" value="UniProtKB-EC"/>
</dbReference>
<dbReference type="InterPro" id="IPR004609">
    <property type="entry name" value="ATP-dep_DNA_helicase_RecG"/>
</dbReference>
<evidence type="ECO:0000256" key="1">
    <source>
        <dbReference type="ARBA" id="ARBA00007504"/>
    </source>
</evidence>
<dbReference type="SMART" id="SM00490">
    <property type="entry name" value="HELICc"/>
    <property type="match status" value="1"/>
</dbReference>
<feature type="domain" description="Helicase ATP-binding" evidence="16">
    <location>
        <begin position="264"/>
        <end position="425"/>
    </location>
</feature>
<keyword evidence="3 15" id="KW-0547">Nucleotide-binding</keyword>
<feature type="domain" description="Helicase C-terminal" evidence="17">
    <location>
        <begin position="458"/>
        <end position="604"/>
    </location>
</feature>
<evidence type="ECO:0000256" key="11">
    <source>
        <dbReference type="ARBA" id="ARBA00023235"/>
    </source>
</evidence>
<dbReference type="GO" id="GO:0005524">
    <property type="term" value="F:ATP binding"/>
    <property type="evidence" value="ECO:0007669"/>
    <property type="project" value="UniProtKB-KW"/>
</dbReference>
<accession>A0A939H3Y3</accession>
<dbReference type="Pfam" id="PF17191">
    <property type="entry name" value="RecG_wedge"/>
    <property type="match status" value="1"/>
</dbReference>
<evidence type="ECO:0000256" key="4">
    <source>
        <dbReference type="ARBA" id="ARBA00022763"/>
    </source>
</evidence>
<evidence type="ECO:0000256" key="2">
    <source>
        <dbReference type="ARBA" id="ARBA00017846"/>
    </source>
</evidence>
<dbReference type="Gene3D" id="2.40.50.140">
    <property type="entry name" value="Nucleic acid-binding proteins"/>
    <property type="match status" value="1"/>
</dbReference>
<comment type="function">
    <text evidence="15">Plays a critical role in recombination and DNA repair. Helps process Holliday junction intermediates to mature products by catalyzing branch migration. Has replication fork regression activity, unwinds stalled or blocked replication forks to make a HJ that can be resolved. Has a DNA unwinding activity characteristic of a DNA helicase with 3'-5' polarity.</text>
</comment>
<comment type="caution">
    <text evidence="18">The sequence shown here is derived from an EMBL/GenBank/DDBJ whole genome shotgun (WGS) entry which is preliminary data.</text>
</comment>
<dbReference type="GO" id="GO:0006310">
    <property type="term" value="P:DNA recombination"/>
    <property type="evidence" value="ECO:0007669"/>
    <property type="project" value="UniProtKB-UniRule"/>
</dbReference>
<sequence length="673" mass="76364">MDIYDSVGTLKGVGAKTKEQLEKMGIVTLLDLLLYFPRAYDTYHEADETYFNGMDKVKLEAEVVRITKPFRTRTGKTMTTVYFSTAFGQLKAMFFNMPYVSGNYKIGETYELKGKFTKKGKNIECINPVINKDTEEIVPVYSAEGKVTGTLIKKLVRQILARVIINENFPTQILEEEELISLDEAVRSLHFPEDERKLEDSLKRMKFQEMFSYSMKIMLSKTRRMENEEGISFSMSKRLKELKERIPFKMTEAQNRVVREILKDQKRTFPMNRLLQGDVGSGKTIVALIALFNVIENGYQAAFMAPTEILAKQHYEEAVKLLEPLGVSVSLLTGSTKKSERLKISEDLGAGKPLLMIGTHALIEENVNFTKLGMIITDEQHRFGVNQRAKLINKSKTAEVLVMSATPIPRTMALTIYSDLDLSVIDELPKGRKEIRTLLMDEGKRKVCYSKVLEEVKSGRQAYIVTPLIDLDENGELNSVEGLYEELSKGHLKGIRMGYLHGKMTSKEKSRVMESFKDGEIQVLIATTVIEVGVNVPNASVMVIENAERFGLAQLHQLRGRVGRGEYQSYCLMMANIRSQGTRERLEIMVKSNDGFFIAEEDLKQRGTGQLFGVNQSGHSGLVLSNLALDYELFLKANSYAKKVYNGKLPEEIRMKNEFLEKISRSMNFICLN</sequence>
<dbReference type="EMBL" id="JAFNJU010000001">
    <property type="protein sequence ID" value="MBO1263717.1"/>
    <property type="molecule type" value="Genomic_DNA"/>
</dbReference>
<evidence type="ECO:0000313" key="18">
    <source>
        <dbReference type="EMBL" id="MBO1263717.1"/>
    </source>
</evidence>
<dbReference type="Pfam" id="PF00270">
    <property type="entry name" value="DEAD"/>
    <property type="match status" value="1"/>
</dbReference>
<dbReference type="GO" id="GO:0016787">
    <property type="term" value="F:hydrolase activity"/>
    <property type="evidence" value="ECO:0007669"/>
    <property type="project" value="UniProtKB-KW"/>
</dbReference>
<evidence type="ECO:0000256" key="7">
    <source>
        <dbReference type="ARBA" id="ARBA00022840"/>
    </source>
</evidence>
<evidence type="ECO:0000313" key="19">
    <source>
        <dbReference type="Proteomes" id="UP000664218"/>
    </source>
</evidence>
<dbReference type="Pfam" id="PF19833">
    <property type="entry name" value="RecG_dom3_C"/>
    <property type="match status" value="1"/>
</dbReference>
<reference evidence="18" key="1">
    <citation type="submission" date="2021-03" db="EMBL/GenBank/DDBJ databases">
        <title>Proteiniclasticum marinus sp. nov., isolated from tidal flat sediment.</title>
        <authorList>
            <person name="Namirimu T."/>
            <person name="Yang J.-A."/>
            <person name="Yang S.-H."/>
            <person name="Kim Y.-J."/>
            <person name="Kwon K.K."/>
        </authorList>
    </citation>
    <scope>NUCLEOTIDE SEQUENCE</scope>
    <source>
        <strain evidence="18">SCR006</strain>
    </source>
</reference>
<evidence type="ECO:0000256" key="13">
    <source>
        <dbReference type="ARBA" id="ARBA00034808"/>
    </source>
</evidence>
<keyword evidence="9 15" id="KW-0233">DNA recombination</keyword>
<evidence type="ECO:0000256" key="3">
    <source>
        <dbReference type="ARBA" id="ARBA00022741"/>
    </source>
</evidence>
<dbReference type="EC" id="5.6.2.4" evidence="13 15"/>
<dbReference type="InterPro" id="IPR001650">
    <property type="entry name" value="Helicase_C-like"/>
</dbReference>
<evidence type="ECO:0000256" key="10">
    <source>
        <dbReference type="ARBA" id="ARBA00023204"/>
    </source>
</evidence>
<dbReference type="InterPro" id="IPR033454">
    <property type="entry name" value="RecG_wedge"/>
</dbReference>
<proteinExistence type="inferred from homology"/>